<evidence type="ECO:0000256" key="2">
    <source>
        <dbReference type="ARBA" id="ARBA00005695"/>
    </source>
</evidence>
<reference evidence="6 7" key="1">
    <citation type="submission" date="2015-03" db="EMBL/GenBank/DDBJ databases">
        <authorList>
            <person name="Hassan Y.I."/>
            <person name="Lepp D."/>
            <person name="Zhou T."/>
        </authorList>
    </citation>
    <scope>NUCLEOTIDE SEQUENCE [LARGE SCALE GENOMIC DNA]</scope>
    <source>
        <strain evidence="6 7">GH2-10</strain>
    </source>
</reference>
<accession>A0A0F5LD36</accession>
<dbReference type="GO" id="GO:0030288">
    <property type="term" value="C:outer membrane-bounded periplasmic space"/>
    <property type="evidence" value="ECO:0007669"/>
    <property type="project" value="UniProtKB-ARBA"/>
</dbReference>
<dbReference type="PATRIC" id="fig|361041.3.peg.909"/>
<evidence type="ECO:0000256" key="1">
    <source>
        <dbReference type="ARBA" id="ARBA00004418"/>
    </source>
</evidence>
<dbReference type="Pfam" id="PF00496">
    <property type="entry name" value="SBP_bac_5"/>
    <property type="match status" value="2"/>
</dbReference>
<dbReference type="InterPro" id="IPR039424">
    <property type="entry name" value="SBP_5"/>
</dbReference>
<name>A0A0F5LD36_9HYPH</name>
<dbReference type="RefSeq" id="WP_046142369.1">
    <property type="nucleotide sequence ID" value="NZ_LAJG01000014.1"/>
</dbReference>
<protein>
    <recommendedName>
        <fullName evidence="5">Solute-binding protein family 5 domain-containing protein</fullName>
    </recommendedName>
</protein>
<evidence type="ECO:0000259" key="5">
    <source>
        <dbReference type="Pfam" id="PF00496"/>
    </source>
</evidence>
<dbReference type="PANTHER" id="PTHR30290">
    <property type="entry name" value="PERIPLASMIC BINDING COMPONENT OF ABC TRANSPORTER"/>
    <property type="match status" value="1"/>
</dbReference>
<dbReference type="Gene3D" id="3.10.105.10">
    <property type="entry name" value="Dipeptide-binding Protein, Domain 3"/>
    <property type="match status" value="1"/>
</dbReference>
<evidence type="ECO:0000256" key="3">
    <source>
        <dbReference type="ARBA" id="ARBA00022729"/>
    </source>
</evidence>
<dbReference type="Gene3D" id="3.40.190.10">
    <property type="entry name" value="Periplasmic binding protein-like II"/>
    <property type="match status" value="1"/>
</dbReference>
<dbReference type="CDD" id="cd08500">
    <property type="entry name" value="PBP2_NikA_DppA_OppA_like_4"/>
    <property type="match status" value="1"/>
</dbReference>
<dbReference type="PANTHER" id="PTHR30290:SF62">
    <property type="entry name" value="OLIGOPEPTIDE ABC TRANSPORTER, PERIPLASMIC OLIGOPEPTIDE-BINDING PROTEIN"/>
    <property type="match status" value="1"/>
</dbReference>
<evidence type="ECO:0000313" key="6">
    <source>
        <dbReference type="EMBL" id="KKB80306.1"/>
    </source>
</evidence>
<dbReference type="PIRSF" id="PIRSF002741">
    <property type="entry name" value="MppA"/>
    <property type="match status" value="1"/>
</dbReference>
<evidence type="ECO:0000313" key="7">
    <source>
        <dbReference type="Proteomes" id="UP000033514"/>
    </source>
</evidence>
<dbReference type="PROSITE" id="PS01040">
    <property type="entry name" value="SBP_BACTERIAL_5"/>
    <property type="match status" value="1"/>
</dbReference>
<feature type="chain" id="PRO_5002491801" description="Solute-binding protein family 5 domain-containing protein" evidence="4">
    <location>
        <begin position="27"/>
        <end position="633"/>
    </location>
</feature>
<organism evidence="6 7">
    <name type="scientific">Devosia soli</name>
    <dbReference type="NCBI Taxonomy" id="361041"/>
    <lineage>
        <taxon>Bacteria</taxon>
        <taxon>Pseudomonadati</taxon>
        <taxon>Pseudomonadota</taxon>
        <taxon>Alphaproteobacteria</taxon>
        <taxon>Hyphomicrobiales</taxon>
        <taxon>Devosiaceae</taxon>
        <taxon>Devosia</taxon>
    </lineage>
</organism>
<dbReference type="Proteomes" id="UP000033514">
    <property type="component" value="Unassembled WGS sequence"/>
</dbReference>
<dbReference type="InterPro" id="IPR023765">
    <property type="entry name" value="SBP_5_CS"/>
</dbReference>
<evidence type="ECO:0000256" key="4">
    <source>
        <dbReference type="SAM" id="SignalP"/>
    </source>
</evidence>
<gene>
    <name evidence="6" type="ORF">VW35_07855</name>
</gene>
<dbReference type="GO" id="GO:0043190">
    <property type="term" value="C:ATP-binding cassette (ABC) transporter complex"/>
    <property type="evidence" value="ECO:0007669"/>
    <property type="project" value="InterPro"/>
</dbReference>
<feature type="domain" description="Solute-binding protein family 5" evidence="5">
    <location>
        <begin position="267"/>
        <end position="522"/>
    </location>
</feature>
<dbReference type="InterPro" id="IPR030678">
    <property type="entry name" value="Peptide/Ni-bd"/>
</dbReference>
<keyword evidence="3 4" id="KW-0732">Signal</keyword>
<dbReference type="GO" id="GO:1904680">
    <property type="term" value="F:peptide transmembrane transporter activity"/>
    <property type="evidence" value="ECO:0007669"/>
    <property type="project" value="TreeGrafter"/>
</dbReference>
<sequence length="633" mass="71681">MRKTYLGLTGAVAISAMLAAAGPVWAQQQSPMLDAAVESGELPPVAERLPSNPLVVDGESVGKYGGTWRMGMRGGGDNGIIVKTVAYEGLVRFDHEWKTVLPNLAESWEVSPDAKEYTFKLRDGVKWSDGTPFTTEDIAFTVEIYKDPDYAAGSWIDSTTNPMTLEVIDELTFKFTFEKPNGMFLETIAGTDGLHITSLQKKYCGQFYPKYNENADADAQAAGFTNWALYLQDRCAWGFETIRFANPDLPVLYGWVIDQPLNANAARLTWKRNPYFWKTDSEGNQLPYIDNIDMRVSESIEELTLLALNGEIDFQERHIATVINKPLFFDGQEQGDYHLGEVIPSSSNTLVLQLNMNHDDPVKRELYQNKDFRIGLSHAIDRQEIIDVVFTGQGEPFQVAPRPESEFYDEELAKQYTEFDPELAAQHLDAAGLTEMNGDGIRLMSNGEPAKITVDVISALRPEWIDILEIMQLQFQAVGIELELNNIDRTLFYEKRPGNEYDAQIWAGDGGIEALQDPRYYFPFSDESVWAYKWVQWYNGTRPEIAEEPIDWAKEQMALYDQVKAEADPAKRGELFRQVLAITKEQFPVIGVSLMPNSYSIIRNNLKNAPESMFNAWLFPTPAPMDPVTWYFE</sequence>
<keyword evidence="7" id="KW-1185">Reference proteome</keyword>
<dbReference type="EMBL" id="LAJG01000014">
    <property type="protein sequence ID" value="KKB80306.1"/>
    <property type="molecule type" value="Genomic_DNA"/>
</dbReference>
<feature type="signal peptide" evidence="4">
    <location>
        <begin position="1"/>
        <end position="26"/>
    </location>
</feature>
<comment type="similarity">
    <text evidence="2">Belongs to the bacterial solute-binding protein 5 family.</text>
</comment>
<dbReference type="AlphaFoldDB" id="A0A0F5LD36"/>
<dbReference type="OrthoDB" id="9803988at2"/>
<dbReference type="GO" id="GO:0015833">
    <property type="term" value="P:peptide transport"/>
    <property type="evidence" value="ECO:0007669"/>
    <property type="project" value="TreeGrafter"/>
</dbReference>
<proteinExistence type="inferred from homology"/>
<feature type="domain" description="Solute-binding protein family 5" evidence="5">
    <location>
        <begin position="100"/>
        <end position="191"/>
    </location>
</feature>
<dbReference type="STRING" id="361041.VW35_07855"/>
<comment type="subcellular location">
    <subcellularLocation>
        <location evidence="1">Periplasm</location>
    </subcellularLocation>
</comment>
<dbReference type="InterPro" id="IPR000914">
    <property type="entry name" value="SBP_5_dom"/>
</dbReference>
<dbReference type="SUPFAM" id="SSF53850">
    <property type="entry name" value="Periplasmic binding protein-like II"/>
    <property type="match status" value="1"/>
</dbReference>
<comment type="caution">
    <text evidence="6">The sequence shown here is derived from an EMBL/GenBank/DDBJ whole genome shotgun (WGS) entry which is preliminary data.</text>
</comment>